<feature type="domain" description="MARVEL" evidence="14">
    <location>
        <begin position="42"/>
        <end position="174"/>
    </location>
</feature>
<comment type="subunit">
    <text evidence="2">Forms oligomers.</text>
</comment>
<evidence type="ECO:0000313" key="15">
    <source>
        <dbReference type="Ensembl" id="ENSOMEP00000018418.1"/>
    </source>
</evidence>
<dbReference type="GO" id="GO:0019911">
    <property type="term" value="F:structural constituent of myelin sheath"/>
    <property type="evidence" value="ECO:0007669"/>
    <property type="project" value="TreeGrafter"/>
</dbReference>
<sequence>MADFPSKVTTETSTQNYQNSQQSGGNRAGLTASISTRVDFSFIQSVQGVLMMVEIVVGFLQWMLVACVNHWANPAYGWVLFVAVTLWILTTVLFFLLLFSVQQKMAFVPWPMTVMVYNGVATVLFLTAFIANAATVSFFSAQYSFGHFGASAFFAAVMTLLYGASAFFSYLDWRGDGGNAATSTVPT</sequence>
<dbReference type="GO" id="GO:0042552">
    <property type="term" value="P:myelination"/>
    <property type="evidence" value="ECO:0007669"/>
    <property type="project" value="TreeGrafter"/>
</dbReference>
<dbReference type="OrthoDB" id="6258237at2759"/>
<evidence type="ECO:0000256" key="2">
    <source>
        <dbReference type="ARBA" id="ARBA00011815"/>
    </source>
</evidence>
<evidence type="ECO:0000256" key="13">
    <source>
        <dbReference type="SAM" id="Phobius"/>
    </source>
</evidence>
<dbReference type="STRING" id="30732.ENSOMEP00000018418"/>
<evidence type="ECO:0000256" key="10">
    <source>
        <dbReference type="ARBA" id="ARBA00050050"/>
    </source>
</evidence>
<dbReference type="InterPro" id="IPR050578">
    <property type="entry name" value="MARVEL-CKLF_proteins"/>
</dbReference>
<dbReference type="PaxDb" id="30732-ENSOMEP00000018418"/>
<protein>
    <recommendedName>
        <fullName evidence="9">Plasmolipin</fullName>
    </recommendedName>
    <alternativeName>
        <fullName evidence="10">Plasma membrane proteolipid</fullName>
    </alternativeName>
</protein>
<dbReference type="GeneTree" id="ENSGT00940000156011"/>
<comment type="subcellular location">
    <subcellularLocation>
        <location evidence="1">Apical cell membrane</location>
        <topology evidence="1">Multi-pass membrane protein</topology>
    </subcellularLocation>
    <subcellularLocation>
        <location evidence="8">Myelin membrane</location>
        <topology evidence="8">Multi-pass membrane protein</topology>
    </subcellularLocation>
</comment>
<feature type="transmembrane region" description="Helical" evidence="13">
    <location>
        <begin position="78"/>
        <end position="101"/>
    </location>
</feature>
<keyword evidence="3" id="KW-1003">Cell membrane</keyword>
<dbReference type="Pfam" id="PF01284">
    <property type="entry name" value="MARVEL"/>
    <property type="match status" value="1"/>
</dbReference>
<reference evidence="15" key="1">
    <citation type="submission" date="2025-08" db="UniProtKB">
        <authorList>
            <consortium name="Ensembl"/>
        </authorList>
    </citation>
    <scope>IDENTIFICATION</scope>
</reference>
<evidence type="ECO:0000259" key="14">
    <source>
        <dbReference type="PROSITE" id="PS51225"/>
    </source>
</evidence>
<dbReference type="InterPro" id="IPR008253">
    <property type="entry name" value="Marvel"/>
</dbReference>
<dbReference type="GO" id="GO:0016324">
    <property type="term" value="C:apical plasma membrane"/>
    <property type="evidence" value="ECO:0007669"/>
    <property type="project" value="UniProtKB-SubCell"/>
</dbReference>
<evidence type="ECO:0000256" key="5">
    <source>
        <dbReference type="ARBA" id="ARBA00022989"/>
    </source>
</evidence>
<dbReference type="PANTHER" id="PTHR22776">
    <property type="entry name" value="MARVEL-CONTAINING POTENTIAL LIPID RAFT-ASSOCIATED PROTEIN"/>
    <property type="match status" value="1"/>
</dbReference>
<keyword evidence="5 13" id="KW-1133">Transmembrane helix</keyword>
<name>A0A3B3CKM5_ORYME</name>
<dbReference type="AlphaFoldDB" id="A0A3B3CKM5"/>
<dbReference type="OMA" id="MYATAFI"/>
<dbReference type="PANTHER" id="PTHR22776:SF9">
    <property type="entry name" value="PLASMOLIPIN"/>
    <property type="match status" value="1"/>
</dbReference>
<feature type="region of interest" description="Disordered" evidence="12">
    <location>
        <begin position="1"/>
        <end position="28"/>
    </location>
</feature>
<evidence type="ECO:0000256" key="3">
    <source>
        <dbReference type="ARBA" id="ARBA00022475"/>
    </source>
</evidence>
<dbReference type="GO" id="GO:0048546">
    <property type="term" value="P:digestive tract morphogenesis"/>
    <property type="evidence" value="ECO:0007669"/>
    <property type="project" value="Ensembl"/>
</dbReference>
<evidence type="ECO:0000313" key="16">
    <source>
        <dbReference type="Proteomes" id="UP000261560"/>
    </source>
</evidence>
<comment type="similarity">
    <text evidence="7">Belongs to the MAL family.</text>
</comment>
<evidence type="ECO:0000256" key="1">
    <source>
        <dbReference type="ARBA" id="ARBA00004424"/>
    </source>
</evidence>
<accession>A0A3B3CKM5</accession>
<dbReference type="GO" id="GO:0043209">
    <property type="term" value="C:myelin sheath"/>
    <property type="evidence" value="ECO:0007669"/>
    <property type="project" value="UniProtKB-SubCell"/>
</dbReference>
<keyword evidence="4 11" id="KW-0812">Transmembrane</keyword>
<feature type="compositionally biased region" description="Low complexity" evidence="12">
    <location>
        <begin position="9"/>
        <end position="25"/>
    </location>
</feature>
<dbReference type="GO" id="GO:0030100">
    <property type="term" value="P:regulation of endocytosis"/>
    <property type="evidence" value="ECO:0007669"/>
    <property type="project" value="Ensembl"/>
</dbReference>
<organism evidence="15 16">
    <name type="scientific">Oryzias melastigma</name>
    <name type="common">Marine medaka</name>
    <dbReference type="NCBI Taxonomy" id="30732"/>
    <lineage>
        <taxon>Eukaryota</taxon>
        <taxon>Metazoa</taxon>
        <taxon>Chordata</taxon>
        <taxon>Craniata</taxon>
        <taxon>Vertebrata</taxon>
        <taxon>Euteleostomi</taxon>
        <taxon>Actinopterygii</taxon>
        <taxon>Neopterygii</taxon>
        <taxon>Teleostei</taxon>
        <taxon>Neoteleostei</taxon>
        <taxon>Acanthomorphata</taxon>
        <taxon>Ovalentaria</taxon>
        <taxon>Atherinomorphae</taxon>
        <taxon>Beloniformes</taxon>
        <taxon>Adrianichthyidae</taxon>
        <taxon>Oryziinae</taxon>
        <taxon>Oryzias</taxon>
    </lineage>
</organism>
<evidence type="ECO:0000256" key="8">
    <source>
        <dbReference type="ARBA" id="ARBA00049979"/>
    </source>
</evidence>
<dbReference type="GO" id="GO:0005768">
    <property type="term" value="C:endosome"/>
    <property type="evidence" value="ECO:0007669"/>
    <property type="project" value="Ensembl"/>
</dbReference>
<evidence type="ECO:0000256" key="7">
    <source>
        <dbReference type="ARBA" id="ARBA00034721"/>
    </source>
</evidence>
<keyword evidence="16" id="KW-1185">Reference proteome</keyword>
<evidence type="ECO:0000256" key="4">
    <source>
        <dbReference type="ARBA" id="ARBA00022692"/>
    </source>
</evidence>
<evidence type="ECO:0000256" key="9">
    <source>
        <dbReference type="ARBA" id="ARBA00050024"/>
    </source>
</evidence>
<feature type="transmembrane region" description="Helical" evidence="13">
    <location>
        <begin position="145"/>
        <end position="164"/>
    </location>
</feature>
<dbReference type="PROSITE" id="PS51225">
    <property type="entry name" value="MARVEL"/>
    <property type="match status" value="1"/>
</dbReference>
<evidence type="ECO:0000256" key="12">
    <source>
        <dbReference type="SAM" id="MobiDB-lite"/>
    </source>
</evidence>
<feature type="transmembrane region" description="Helical" evidence="13">
    <location>
        <begin position="49"/>
        <end position="72"/>
    </location>
</feature>
<evidence type="ECO:0000256" key="11">
    <source>
        <dbReference type="PROSITE-ProRule" id="PRU00581"/>
    </source>
</evidence>
<dbReference type="InterPro" id="IPR013295">
    <property type="entry name" value="MAL"/>
</dbReference>
<reference evidence="15" key="2">
    <citation type="submission" date="2025-09" db="UniProtKB">
        <authorList>
            <consortium name="Ensembl"/>
        </authorList>
    </citation>
    <scope>IDENTIFICATION</scope>
</reference>
<proteinExistence type="inferred from homology"/>
<keyword evidence="6 11" id="KW-0472">Membrane</keyword>
<dbReference type="Proteomes" id="UP000261560">
    <property type="component" value="Unplaced"/>
</dbReference>
<dbReference type="PRINTS" id="PR01884">
    <property type="entry name" value="MALPROTEIN"/>
</dbReference>
<feature type="transmembrane region" description="Helical" evidence="13">
    <location>
        <begin position="113"/>
        <end position="139"/>
    </location>
</feature>
<evidence type="ECO:0000256" key="6">
    <source>
        <dbReference type="ARBA" id="ARBA00023136"/>
    </source>
</evidence>
<dbReference type="Ensembl" id="ENSOMET00000027387.1">
    <property type="protein sequence ID" value="ENSOMEP00000018418.1"/>
    <property type="gene ID" value="ENSOMEG00000020125.1"/>
</dbReference>